<feature type="domain" description="GST N-terminal" evidence="2">
    <location>
        <begin position="4"/>
        <end position="86"/>
    </location>
</feature>
<organism evidence="4 5">
    <name type="scientific">Rhizopus oryzae</name>
    <name type="common">Mucormycosis agent</name>
    <name type="synonym">Rhizopus arrhizus var. delemar</name>
    <dbReference type="NCBI Taxonomy" id="64495"/>
    <lineage>
        <taxon>Eukaryota</taxon>
        <taxon>Fungi</taxon>
        <taxon>Fungi incertae sedis</taxon>
        <taxon>Mucoromycota</taxon>
        <taxon>Mucoromycotina</taxon>
        <taxon>Mucoromycetes</taxon>
        <taxon>Mucorales</taxon>
        <taxon>Mucorineae</taxon>
        <taxon>Rhizopodaceae</taxon>
        <taxon>Rhizopus</taxon>
    </lineage>
</organism>
<name>A0A9P6YBM5_RHIOR</name>
<dbReference type="GO" id="GO:0005737">
    <property type="term" value="C:cytoplasm"/>
    <property type="evidence" value="ECO:0007669"/>
    <property type="project" value="InterPro"/>
</dbReference>
<dbReference type="SFLD" id="SFLDS00019">
    <property type="entry name" value="Glutathione_Transferase_(cytos"/>
    <property type="match status" value="1"/>
</dbReference>
<dbReference type="CDD" id="cd03042">
    <property type="entry name" value="GST_N_Zeta"/>
    <property type="match status" value="1"/>
</dbReference>
<dbReference type="PANTHER" id="PTHR42673">
    <property type="entry name" value="MALEYLACETOACETATE ISOMERASE"/>
    <property type="match status" value="1"/>
</dbReference>
<evidence type="ECO:0000313" key="4">
    <source>
        <dbReference type="EMBL" id="KAG1543772.1"/>
    </source>
</evidence>
<dbReference type="InterPro" id="IPR010987">
    <property type="entry name" value="Glutathione-S-Trfase_C-like"/>
</dbReference>
<dbReference type="FunFam" id="1.20.1050.10:FF:000010">
    <property type="entry name" value="Maleylacetoacetate isomerase isoform 1"/>
    <property type="match status" value="1"/>
</dbReference>
<dbReference type="InterPro" id="IPR034330">
    <property type="entry name" value="GST_Zeta_C"/>
</dbReference>
<dbReference type="InterPro" id="IPR040079">
    <property type="entry name" value="Glutathione_S-Trfase"/>
</dbReference>
<dbReference type="AlphaFoldDB" id="A0A9P6YBM5"/>
<evidence type="ECO:0008006" key="6">
    <source>
        <dbReference type="Google" id="ProtNLM"/>
    </source>
</evidence>
<dbReference type="InterPro" id="IPR036249">
    <property type="entry name" value="Thioredoxin-like_sf"/>
</dbReference>
<dbReference type="GO" id="GO:0006749">
    <property type="term" value="P:glutathione metabolic process"/>
    <property type="evidence" value="ECO:0007669"/>
    <property type="project" value="TreeGrafter"/>
</dbReference>
<dbReference type="Proteomes" id="UP000717996">
    <property type="component" value="Unassembled WGS sequence"/>
</dbReference>
<dbReference type="Pfam" id="PF02798">
    <property type="entry name" value="GST_N"/>
    <property type="match status" value="1"/>
</dbReference>
<proteinExistence type="inferred from homology"/>
<dbReference type="GO" id="GO:0006559">
    <property type="term" value="P:L-phenylalanine catabolic process"/>
    <property type="evidence" value="ECO:0007669"/>
    <property type="project" value="TreeGrafter"/>
</dbReference>
<feature type="domain" description="GST C-terminal" evidence="3">
    <location>
        <begin position="91"/>
        <end position="214"/>
    </location>
</feature>
<comment type="caution">
    <text evidence="4">The sequence shown here is derived from an EMBL/GenBank/DDBJ whole genome shotgun (WGS) entry which is preliminary data.</text>
</comment>
<accession>A0A9P6YBM5</accession>
<dbReference type="CDD" id="cd03191">
    <property type="entry name" value="GST_C_Zeta"/>
    <property type="match status" value="1"/>
</dbReference>
<dbReference type="SUPFAM" id="SSF52833">
    <property type="entry name" value="Thioredoxin-like"/>
    <property type="match status" value="1"/>
</dbReference>
<dbReference type="SFLD" id="SFLDG00358">
    <property type="entry name" value="Main_(cytGST)"/>
    <property type="match status" value="1"/>
</dbReference>
<dbReference type="Gene3D" id="3.40.30.10">
    <property type="entry name" value="Glutaredoxin"/>
    <property type="match status" value="1"/>
</dbReference>
<comment type="similarity">
    <text evidence="1">Belongs to the GST superfamily. Zeta family.</text>
</comment>
<dbReference type="GO" id="GO:0016034">
    <property type="term" value="F:maleylacetoacetate isomerase activity"/>
    <property type="evidence" value="ECO:0007669"/>
    <property type="project" value="TreeGrafter"/>
</dbReference>
<evidence type="ECO:0000313" key="5">
    <source>
        <dbReference type="Proteomes" id="UP000717996"/>
    </source>
</evidence>
<dbReference type="NCBIfam" id="TIGR01262">
    <property type="entry name" value="maiA"/>
    <property type="match status" value="1"/>
</dbReference>
<evidence type="ECO:0000259" key="2">
    <source>
        <dbReference type="PROSITE" id="PS50404"/>
    </source>
</evidence>
<dbReference type="EMBL" id="JAANIT010000881">
    <property type="protein sequence ID" value="KAG1543772.1"/>
    <property type="molecule type" value="Genomic_DNA"/>
</dbReference>
<dbReference type="PANTHER" id="PTHR42673:SF4">
    <property type="entry name" value="MALEYLACETOACETATE ISOMERASE"/>
    <property type="match status" value="1"/>
</dbReference>
<dbReference type="PROSITE" id="PS50404">
    <property type="entry name" value="GST_NTER"/>
    <property type="match status" value="1"/>
</dbReference>
<dbReference type="SUPFAM" id="SSF47616">
    <property type="entry name" value="GST C-terminal domain-like"/>
    <property type="match status" value="1"/>
</dbReference>
<reference evidence="4" key="1">
    <citation type="journal article" date="2020" name="Microb. Genom.">
        <title>Genetic diversity of clinical and environmental Mucorales isolates obtained from an investigation of mucormycosis cases among solid organ transplant recipients.</title>
        <authorList>
            <person name="Nguyen M.H."/>
            <person name="Kaul D."/>
            <person name="Muto C."/>
            <person name="Cheng S.J."/>
            <person name="Richter R.A."/>
            <person name="Bruno V.M."/>
            <person name="Liu G."/>
            <person name="Beyhan S."/>
            <person name="Sundermann A.J."/>
            <person name="Mounaud S."/>
            <person name="Pasculle A.W."/>
            <person name="Nierman W.C."/>
            <person name="Driscoll E."/>
            <person name="Cumbie R."/>
            <person name="Clancy C.J."/>
            <person name="Dupont C.L."/>
        </authorList>
    </citation>
    <scope>NUCLEOTIDE SEQUENCE</scope>
    <source>
        <strain evidence="4">GL16</strain>
    </source>
</reference>
<protein>
    <recommendedName>
        <fullName evidence="6">Maleylacetoacetate isomerase</fullName>
    </recommendedName>
</protein>
<dbReference type="InterPro" id="IPR004045">
    <property type="entry name" value="Glutathione_S-Trfase_N"/>
</dbReference>
<dbReference type="InterPro" id="IPR036282">
    <property type="entry name" value="Glutathione-S-Trfase_C_sf"/>
</dbReference>
<evidence type="ECO:0000259" key="3">
    <source>
        <dbReference type="PROSITE" id="PS50405"/>
    </source>
</evidence>
<sequence>MTKNKPVLYGYFRSSATWRVRIALELKGVDYEQRFINLLKKEQLSEEYKKVNPTQKVPSFITKEGRLLTQSQAIIEYLDEAYPNEPFLPKDPTERALVREICQIIAGDIHPLQNMRVLQRVAGGDAEKQVEFPREVVTEGFKGLEIRLGQLSGTYSFGDRLTMADFFAVPMVGNALRRGVDMTQFPILSRLNESLSELPAFKRAHPSSQPDCPQTN</sequence>
<evidence type="ECO:0000256" key="1">
    <source>
        <dbReference type="ARBA" id="ARBA00010007"/>
    </source>
</evidence>
<gene>
    <name evidence="4" type="ORF">G6F51_006473</name>
</gene>
<dbReference type="GO" id="GO:0004364">
    <property type="term" value="F:glutathione transferase activity"/>
    <property type="evidence" value="ECO:0007669"/>
    <property type="project" value="TreeGrafter"/>
</dbReference>
<dbReference type="InterPro" id="IPR034333">
    <property type="entry name" value="GST_Zeta_N"/>
</dbReference>
<dbReference type="Gene3D" id="1.20.1050.10">
    <property type="match status" value="1"/>
</dbReference>
<dbReference type="InterPro" id="IPR005955">
    <property type="entry name" value="GST_Zeta"/>
</dbReference>
<dbReference type="PROSITE" id="PS50405">
    <property type="entry name" value="GST_CTER"/>
    <property type="match status" value="1"/>
</dbReference>